<comment type="caution">
    <text evidence="1">The sequence shown here is derived from an EMBL/GenBank/DDBJ whole genome shotgun (WGS) entry which is preliminary data.</text>
</comment>
<protein>
    <submittedName>
        <fullName evidence="1">Uncharacterized protein</fullName>
    </submittedName>
</protein>
<proteinExistence type="predicted"/>
<dbReference type="AlphaFoldDB" id="A0A1F4WLL8"/>
<organism evidence="1 2">
    <name type="scientific">candidate division WWE3 bacterium RIFCSPLOWO2_02_FULL_53_10</name>
    <dbReference type="NCBI Taxonomy" id="1802629"/>
    <lineage>
        <taxon>Bacteria</taxon>
        <taxon>Katanobacteria</taxon>
    </lineage>
</organism>
<evidence type="ECO:0000313" key="2">
    <source>
        <dbReference type="Proteomes" id="UP000176492"/>
    </source>
</evidence>
<reference evidence="1 2" key="1">
    <citation type="journal article" date="2016" name="Nat. Commun.">
        <title>Thousands of microbial genomes shed light on interconnected biogeochemical processes in an aquifer system.</title>
        <authorList>
            <person name="Anantharaman K."/>
            <person name="Brown C.T."/>
            <person name="Hug L.A."/>
            <person name="Sharon I."/>
            <person name="Castelle C.J."/>
            <person name="Probst A.J."/>
            <person name="Thomas B.C."/>
            <person name="Singh A."/>
            <person name="Wilkins M.J."/>
            <person name="Karaoz U."/>
            <person name="Brodie E.L."/>
            <person name="Williams K.H."/>
            <person name="Hubbard S.S."/>
            <person name="Banfield J.F."/>
        </authorList>
    </citation>
    <scope>NUCLEOTIDE SEQUENCE [LARGE SCALE GENOMIC DNA]</scope>
</reference>
<accession>A0A1F4WLL8</accession>
<gene>
    <name evidence="1" type="ORF">A3J33_04265</name>
</gene>
<dbReference type="EMBL" id="MEVM01000030">
    <property type="protein sequence ID" value="OGC70317.1"/>
    <property type="molecule type" value="Genomic_DNA"/>
</dbReference>
<sequence>MNVKKFLALISGFVALLTLGFALYSLLGTSPSLAKSEGFDEFGYNRTARNFVGTGGSWCDAKGLGWDCLGIYSPDKLVMKWNAEWDRGNEEGWTDTYYGAWENNEWNGMVSGGSGETWHYKIVWVGPCGADGTELPEGGYCIWGQFAVISSHGTAGGEHIWDTLAKPAGYGAY</sequence>
<dbReference type="Proteomes" id="UP000176492">
    <property type="component" value="Unassembled WGS sequence"/>
</dbReference>
<evidence type="ECO:0000313" key="1">
    <source>
        <dbReference type="EMBL" id="OGC70317.1"/>
    </source>
</evidence>
<name>A0A1F4WLL8_UNCKA</name>